<evidence type="ECO:0000313" key="1">
    <source>
        <dbReference type="EMBL" id="TCC99044.1"/>
    </source>
</evidence>
<protein>
    <submittedName>
        <fullName evidence="1">Uncharacterized protein</fullName>
    </submittedName>
</protein>
<dbReference type="EMBL" id="SJSL01000006">
    <property type="protein sequence ID" value="TCC99044.1"/>
    <property type="molecule type" value="Genomic_DNA"/>
</dbReference>
<sequence length="181" mass="21003">MNYKTASFFILLLCCGCQSTPEQMQKNELTYFDLKGYFEQESIRLSKAAPLIVKTVRVNDSSETKTTRIADWRKELEIFKDADINKTAWKGLFKITKVNGDQQYTTDNEKIPVKELTIIYKKGSTQLNALKGFRIVVKNINLLYHSTDTLIYYPDSIYQVKKAQNILFLSDKRYQISGKFP</sequence>
<keyword evidence="2" id="KW-1185">Reference proteome</keyword>
<evidence type="ECO:0000313" key="2">
    <source>
        <dbReference type="Proteomes" id="UP000293347"/>
    </source>
</evidence>
<dbReference type="AlphaFoldDB" id="A0A4R0NJG8"/>
<accession>A0A4R0NJG8</accession>
<comment type="caution">
    <text evidence="1">The sequence shown here is derived from an EMBL/GenBank/DDBJ whole genome shotgun (WGS) entry which is preliminary data.</text>
</comment>
<name>A0A4R0NJG8_9SPHI</name>
<dbReference type="OrthoDB" id="794757at2"/>
<gene>
    <name evidence="1" type="ORF">EZ437_18095</name>
</gene>
<proteinExistence type="predicted"/>
<organism evidence="1 2">
    <name type="scientific">Pedobacter psychroterrae</name>
    <dbReference type="NCBI Taxonomy" id="2530453"/>
    <lineage>
        <taxon>Bacteria</taxon>
        <taxon>Pseudomonadati</taxon>
        <taxon>Bacteroidota</taxon>
        <taxon>Sphingobacteriia</taxon>
        <taxon>Sphingobacteriales</taxon>
        <taxon>Sphingobacteriaceae</taxon>
        <taxon>Pedobacter</taxon>
    </lineage>
</organism>
<reference evidence="1 2" key="1">
    <citation type="submission" date="2019-02" db="EMBL/GenBank/DDBJ databases">
        <title>Pedobacter sp. RP-1-14 sp. nov., isolated from Arctic soil.</title>
        <authorList>
            <person name="Dahal R.H."/>
        </authorList>
    </citation>
    <scope>NUCLEOTIDE SEQUENCE [LARGE SCALE GENOMIC DNA]</scope>
    <source>
        <strain evidence="1 2">RP-1-14</strain>
    </source>
</reference>
<dbReference type="Proteomes" id="UP000293347">
    <property type="component" value="Unassembled WGS sequence"/>
</dbReference>